<keyword evidence="3" id="KW-1185">Reference proteome</keyword>
<dbReference type="CDD" id="cd06530">
    <property type="entry name" value="S26_SPase_I"/>
    <property type="match status" value="1"/>
</dbReference>
<feature type="domain" description="Peptidase S26" evidence="1">
    <location>
        <begin position="15"/>
        <end position="81"/>
    </location>
</feature>
<dbReference type="SUPFAM" id="SSF51306">
    <property type="entry name" value="LexA/Signal peptidase"/>
    <property type="match status" value="1"/>
</dbReference>
<dbReference type="Pfam" id="PF10502">
    <property type="entry name" value="Peptidase_S26"/>
    <property type="match status" value="1"/>
</dbReference>
<proteinExistence type="predicted"/>
<dbReference type="EMBL" id="JBHUDX010000045">
    <property type="protein sequence ID" value="MFD1659618.1"/>
    <property type="molecule type" value="Genomic_DNA"/>
</dbReference>
<dbReference type="InterPro" id="IPR019533">
    <property type="entry name" value="Peptidase_S26"/>
</dbReference>
<evidence type="ECO:0000313" key="2">
    <source>
        <dbReference type="EMBL" id="MFD1659618.1"/>
    </source>
</evidence>
<dbReference type="Gene3D" id="2.10.109.10">
    <property type="entry name" value="Umud Fragment, subunit A"/>
    <property type="match status" value="1"/>
</dbReference>
<evidence type="ECO:0000313" key="3">
    <source>
        <dbReference type="Proteomes" id="UP001597261"/>
    </source>
</evidence>
<gene>
    <name evidence="2" type="ORF">ACFSL4_15780</name>
</gene>
<feature type="non-terminal residue" evidence="2">
    <location>
        <position position="98"/>
    </location>
</feature>
<evidence type="ECO:0000259" key="1">
    <source>
        <dbReference type="Pfam" id="PF10502"/>
    </source>
</evidence>
<dbReference type="Proteomes" id="UP001597261">
    <property type="component" value="Unassembled WGS sequence"/>
</dbReference>
<dbReference type="InterPro" id="IPR036286">
    <property type="entry name" value="LexA/Signal_pep-like_sf"/>
</dbReference>
<organism evidence="2 3">
    <name type="scientific">Streptomyces caeni</name>
    <dbReference type="NCBI Taxonomy" id="2307231"/>
    <lineage>
        <taxon>Bacteria</taxon>
        <taxon>Bacillati</taxon>
        <taxon>Actinomycetota</taxon>
        <taxon>Actinomycetes</taxon>
        <taxon>Kitasatosporales</taxon>
        <taxon>Streptomycetaceae</taxon>
        <taxon>Streptomyces</taxon>
    </lineage>
</organism>
<dbReference type="RefSeq" id="WP_381082930.1">
    <property type="nucleotide sequence ID" value="NZ_JBHUDX010000045.1"/>
</dbReference>
<name>A0ABW4IST8_9ACTN</name>
<accession>A0ABW4IST8</accession>
<sequence length="98" mass="10927">MRRRRAISRLRDAAWVPASVGLALLAGTVVHTLANYRMATVMGDSMRPTYRQGDQLFIERIDASGIRRGDVLLIDAPEHSQRAVCDVVPRLLSLERVA</sequence>
<reference evidence="3" key="1">
    <citation type="journal article" date="2019" name="Int. J. Syst. Evol. Microbiol.">
        <title>The Global Catalogue of Microorganisms (GCM) 10K type strain sequencing project: providing services to taxonomists for standard genome sequencing and annotation.</title>
        <authorList>
            <consortium name="The Broad Institute Genomics Platform"/>
            <consortium name="The Broad Institute Genome Sequencing Center for Infectious Disease"/>
            <person name="Wu L."/>
            <person name="Ma J."/>
        </authorList>
    </citation>
    <scope>NUCLEOTIDE SEQUENCE [LARGE SCALE GENOMIC DNA]</scope>
    <source>
        <strain evidence="3">CGMCC 1.12470</strain>
    </source>
</reference>
<protein>
    <submittedName>
        <fullName evidence="2">S26 family signal peptidase</fullName>
    </submittedName>
</protein>
<comment type="caution">
    <text evidence="2">The sequence shown here is derived from an EMBL/GenBank/DDBJ whole genome shotgun (WGS) entry which is preliminary data.</text>
</comment>